<dbReference type="GO" id="GO:0016651">
    <property type="term" value="F:oxidoreductase activity, acting on NAD(P)H"/>
    <property type="evidence" value="ECO:0007669"/>
    <property type="project" value="InterPro"/>
</dbReference>
<dbReference type="InterPro" id="IPR022885">
    <property type="entry name" value="NDH1_su_D/H"/>
</dbReference>
<keyword evidence="3" id="KW-0520">NAD</keyword>
<dbReference type="Gene3D" id="1.10.645.10">
    <property type="entry name" value="Cytochrome-c3 Hydrogenase, chain B"/>
    <property type="match status" value="1"/>
</dbReference>
<sequence length="105" mass="12073">MSTGNRIRKQRLVDIGTVIAQSKQRIGDSVPRGDRYDNYRIRIEEMRQSVRIIVQCLNQMPSGMIKADDREGILNCEQFPNPFSLIEKKLSFERASKDRSQGLSS</sequence>
<evidence type="ECO:0000259" key="4">
    <source>
        <dbReference type="Pfam" id="PF00346"/>
    </source>
</evidence>
<feature type="domain" description="NADH-quinone oxidoreductase subunit D" evidence="4">
    <location>
        <begin position="32"/>
        <end position="75"/>
    </location>
</feature>
<dbReference type="AlphaFoldDB" id="A0AAE1RP59"/>
<dbReference type="InterPro" id="IPR001135">
    <property type="entry name" value="NADH_Q_OxRdtase_suD"/>
</dbReference>
<dbReference type="PANTHER" id="PTHR11993">
    <property type="entry name" value="NADH-UBIQUINONE OXIDOREDUCTASE 49 KDA SUBUNIT"/>
    <property type="match status" value="1"/>
</dbReference>
<dbReference type="PANTHER" id="PTHR11993:SF10">
    <property type="entry name" value="NADH DEHYDROGENASE [UBIQUINONE] IRON-SULFUR PROTEIN 2, MITOCHONDRIAL"/>
    <property type="match status" value="1"/>
</dbReference>
<reference evidence="5" key="1">
    <citation type="submission" date="2023-12" db="EMBL/GenBank/DDBJ databases">
        <title>Genome assembly of Anisodus tanguticus.</title>
        <authorList>
            <person name="Wang Y.-J."/>
        </authorList>
    </citation>
    <scope>NUCLEOTIDE SEQUENCE</scope>
    <source>
        <strain evidence="5">KB-2021</strain>
        <tissue evidence="5">Leaf</tissue>
    </source>
</reference>
<keyword evidence="2" id="KW-1278">Translocase</keyword>
<gene>
    <name evidence="5" type="ORF">RND71_024995</name>
</gene>
<dbReference type="GO" id="GO:0005739">
    <property type="term" value="C:mitochondrion"/>
    <property type="evidence" value="ECO:0007669"/>
    <property type="project" value="GOC"/>
</dbReference>
<dbReference type="GO" id="GO:0051287">
    <property type="term" value="F:NAD binding"/>
    <property type="evidence" value="ECO:0007669"/>
    <property type="project" value="InterPro"/>
</dbReference>
<comment type="similarity">
    <text evidence="1">Belongs to the complex I 49 kDa subunit family.</text>
</comment>
<evidence type="ECO:0000256" key="1">
    <source>
        <dbReference type="ARBA" id="ARBA00005769"/>
    </source>
</evidence>
<dbReference type="SUPFAM" id="SSF56762">
    <property type="entry name" value="HydB/Nqo4-like"/>
    <property type="match status" value="1"/>
</dbReference>
<evidence type="ECO:0000313" key="5">
    <source>
        <dbReference type="EMBL" id="KAK4356024.1"/>
    </source>
</evidence>
<dbReference type="GO" id="GO:0048038">
    <property type="term" value="F:quinone binding"/>
    <property type="evidence" value="ECO:0007669"/>
    <property type="project" value="InterPro"/>
</dbReference>
<organism evidence="5 6">
    <name type="scientific">Anisodus tanguticus</name>
    <dbReference type="NCBI Taxonomy" id="243964"/>
    <lineage>
        <taxon>Eukaryota</taxon>
        <taxon>Viridiplantae</taxon>
        <taxon>Streptophyta</taxon>
        <taxon>Embryophyta</taxon>
        <taxon>Tracheophyta</taxon>
        <taxon>Spermatophyta</taxon>
        <taxon>Magnoliopsida</taxon>
        <taxon>eudicotyledons</taxon>
        <taxon>Gunneridae</taxon>
        <taxon>Pentapetalae</taxon>
        <taxon>asterids</taxon>
        <taxon>lamiids</taxon>
        <taxon>Solanales</taxon>
        <taxon>Solanaceae</taxon>
        <taxon>Solanoideae</taxon>
        <taxon>Hyoscyameae</taxon>
        <taxon>Anisodus</taxon>
    </lineage>
</organism>
<comment type="caution">
    <text evidence="5">The sequence shown here is derived from an EMBL/GenBank/DDBJ whole genome shotgun (WGS) entry which is preliminary data.</text>
</comment>
<dbReference type="EMBL" id="JAVYJV010000013">
    <property type="protein sequence ID" value="KAK4356024.1"/>
    <property type="molecule type" value="Genomic_DNA"/>
</dbReference>
<evidence type="ECO:0000256" key="3">
    <source>
        <dbReference type="ARBA" id="ARBA00023027"/>
    </source>
</evidence>
<dbReference type="GO" id="GO:0006120">
    <property type="term" value="P:mitochondrial electron transport, NADH to ubiquinone"/>
    <property type="evidence" value="ECO:0007669"/>
    <property type="project" value="TreeGrafter"/>
</dbReference>
<dbReference type="InterPro" id="IPR029014">
    <property type="entry name" value="NiFe-Hase_large"/>
</dbReference>
<keyword evidence="6" id="KW-1185">Reference proteome</keyword>
<protein>
    <recommendedName>
        <fullName evidence="4">NADH-quinone oxidoreductase subunit D domain-containing protein</fullName>
    </recommendedName>
</protein>
<accession>A0AAE1RP59</accession>
<dbReference type="Pfam" id="PF00346">
    <property type="entry name" value="Complex1_49kDa"/>
    <property type="match status" value="1"/>
</dbReference>
<dbReference type="Proteomes" id="UP001291623">
    <property type="component" value="Unassembled WGS sequence"/>
</dbReference>
<evidence type="ECO:0000256" key="2">
    <source>
        <dbReference type="ARBA" id="ARBA00022967"/>
    </source>
</evidence>
<evidence type="ECO:0000313" key="6">
    <source>
        <dbReference type="Proteomes" id="UP001291623"/>
    </source>
</evidence>
<name>A0AAE1RP59_9SOLA</name>
<proteinExistence type="inferred from homology"/>